<dbReference type="Pfam" id="PF13511">
    <property type="entry name" value="DUF4124"/>
    <property type="match status" value="1"/>
</dbReference>
<dbReference type="EMBL" id="CP000089">
    <property type="protein sequence ID" value="AAZ47950.1"/>
    <property type="molecule type" value="Genomic_DNA"/>
</dbReference>
<evidence type="ECO:0000313" key="5">
    <source>
        <dbReference type="EMBL" id="AAZ47950.1"/>
    </source>
</evidence>
<evidence type="ECO:0000259" key="3">
    <source>
        <dbReference type="Pfam" id="PF01464"/>
    </source>
</evidence>
<feature type="domain" description="DUF4124" evidence="4">
    <location>
        <begin position="21"/>
        <end position="62"/>
    </location>
</feature>
<evidence type="ECO:0000259" key="4">
    <source>
        <dbReference type="Pfam" id="PF13511"/>
    </source>
</evidence>
<organism evidence="5">
    <name type="scientific">Dechloromonas aromatica (strain RCB)</name>
    <dbReference type="NCBI Taxonomy" id="159087"/>
    <lineage>
        <taxon>Bacteria</taxon>
        <taxon>Pseudomonadati</taxon>
        <taxon>Pseudomonadota</taxon>
        <taxon>Betaproteobacteria</taxon>
        <taxon>Rhodocyclales</taxon>
        <taxon>Azonexaceae</taxon>
        <taxon>Dechloromonas</taxon>
    </lineage>
</organism>
<dbReference type="eggNOG" id="COG0741">
    <property type="taxonomic scope" value="Bacteria"/>
</dbReference>
<dbReference type="InterPro" id="IPR008258">
    <property type="entry name" value="Transglycosylase_SLT_dom_1"/>
</dbReference>
<comment type="similarity">
    <text evidence="1">Belongs to the transglycosylase Slt family.</text>
</comment>
<dbReference type="HOGENOM" id="CLU_065765_1_0_4"/>
<dbReference type="OrthoDB" id="9815002at2"/>
<evidence type="ECO:0000256" key="1">
    <source>
        <dbReference type="ARBA" id="ARBA00007734"/>
    </source>
</evidence>
<dbReference type="AlphaFoldDB" id="Q47B31"/>
<dbReference type="CDD" id="cd00254">
    <property type="entry name" value="LT-like"/>
    <property type="match status" value="1"/>
</dbReference>
<feature type="domain" description="Transglycosylase SLT" evidence="3">
    <location>
        <begin position="84"/>
        <end position="179"/>
    </location>
</feature>
<dbReference type="CAZy" id="GH23">
    <property type="family name" value="Glycoside Hydrolase Family 23"/>
</dbReference>
<evidence type="ECO:0000256" key="2">
    <source>
        <dbReference type="SAM" id="SignalP"/>
    </source>
</evidence>
<dbReference type="PANTHER" id="PTHR37423:SF2">
    <property type="entry name" value="MEMBRANE-BOUND LYTIC MUREIN TRANSGLYCOSYLASE C"/>
    <property type="match status" value="1"/>
</dbReference>
<dbReference type="STRING" id="159087.Daro_3220"/>
<dbReference type="Pfam" id="PF01464">
    <property type="entry name" value="SLT"/>
    <property type="match status" value="1"/>
</dbReference>
<dbReference type="KEGG" id="dar:Daro_3220"/>
<name>Q47B31_DECAR</name>
<sequence>MPLTIRSAFLVLFCAVSLPVAASASGAIYGFVDEDGVERFSNVPDDRRYKLVLTDRLAPATAALQVPRGVFALPYEQRPFHGAIHEASRSTGVDAALLHAVISVESGYREHAVSARGASGLMQLMPATARRYGLVNRQDPAENIRAGARYLRDLLALFDNDIELALAAYNAGENAVLRFGRRIPPYGETKRYVPLVMAHYQRISATPRRREY</sequence>
<feature type="chain" id="PRO_5004233267" evidence="2">
    <location>
        <begin position="23"/>
        <end position="212"/>
    </location>
</feature>
<accession>Q47B31</accession>
<dbReference type="SUPFAM" id="SSF53955">
    <property type="entry name" value="Lysozyme-like"/>
    <property type="match status" value="1"/>
</dbReference>
<keyword evidence="2" id="KW-0732">Signal</keyword>
<feature type="signal peptide" evidence="2">
    <location>
        <begin position="1"/>
        <end position="22"/>
    </location>
</feature>
<dbReference type="InterPro" id="IPR023346">
    <property type="entry name" value="Lysozyme-like_dom_sf"/>
</dbReference>
<dbReference type="Gene3D" id="1.10.530.10">
    <property type="match status" value="1"/>
</dbReference>
<protein>
    <submittedName>
        <fullName evidence="5">Lytic transglycosylase, catalytic</fullName>
    </submittedName>
</protein>
<reference evidence="5" key="1">
    <citation type="submission" date="2005-08" db="EMBL/GenBank/DDBJ databases">
        <title>Complete sequence of Dechloromonas aromatica RCB.</title>
        <authorList>
            <person name="Salinero K.K."/>
            <person name="Copeland A."/>
            <person name="Lucas S."/>
            <person name="Lapidus A."/>
            <person name="Barry K."/>
            <person name="Detter J.C."/>
            <person name="Glavina T."/>
            <person name="Hammon N."/>
            <person name="Israni S."/>
            <person name="Pitluck S."/>
            <person name="Di Bartolo G."/>
            <person name="Trong S."/>
            <person name="Schmutz J."/>
            <person name="Larimer F."/>
            <person name="Land M."/>
            <person name="Ivanova N."/>
            <person name="Richardson P."/>
        </authorList>
    </citation>
    <scope>NUCLEOTIDE SEQUENCE</scope>
    <source>
        <strain evidence="5">RCB</strain>
    </source>
</reference>
<dbReference type="PANTHER" id="PTHR37423">
    <property type="entry name" value="SOLUBLE LYTIC MUREIN TRANSGLYCOSYLASE-RELATED"/>
    <property type="match status" value="1"/>
</dbReference>
<proteinExistence type="inferred from homology"/>
<gene>
    <name evidence="5" type="ordered locus">Daro_3220</name>
</gene>
<dbReference type="InterPro" id="IPR025392">
    <property type="entry name" value="DUF4124"/>
</dbReference>